<accession>A0A2D6LP08</accession>
<feature type="compositionally biased region" description="Basic residues" evidence="1">
    <location>
        <begin position="96"/>
        <end position="105"/>
    </location>
</feature>
<evidence type="ECO:0000256" key="1">
    <source>
        <dbReference type="SAM" id="MobiDB-lite"/>
    </source>
</evidence>
<organism evidence="2 3">
    <name type="scientific">Candidatus Iainarchaeum sp</name>
    <dbReference type="NCBI Taxonomy" id="3101447"/>
    <lineage>
        <taxon>Archaea</taxon>
        <taxon>Candidatus Iainarchaeota</taxon>
        <taxon>Candidatus Iainarchaeia</taxon>
        <taxon>Candidatus Iainarchaeales</taxon>
        <taxon>Candidatus Iainarchaeaceae</taxon>
        <taxon>Candidatus Iainarchaeum</taxon>
    </lineage>
</organism>
<protein>
    <submittedName>
        <fullName evidence="2">Uncharacterized protein</fullName>
    </submittedName>
</protein>
<proteinExistence type="predicted"/>
<evidence type="ECO:0000313" key="2">
    <source>
        <dbReference type="EMBL" id="MAG17931.1"/>
    </source>
</evidence>
<dbReference type="EMBL" id="NZBD01000002">
    <property type="protein sequence ID" value="MAG17931.1"/>
    <property type="molecule type" value="Genomic_DNA"/>
</dbReference>
<name>A0A2D6LP08_9ARCH</name>
<comment type="caution">
    <text evidence="2">The sequence shown here is derived from an EMBL/GenBank/DDBJ whole genome shotgun (WGS) entry which is preliminary data.</text>
</comment>
<sequence length="105" mass="12502">MAKELHELTFQELIIIKARLLKQKYELEYGTNLTPKTKNQQLLLKDPKKWAAQELKAKQYQNPSARVKRNMIEGIKRLRTTIRNTQQAKRAALKPIQKRPKPRRR</sequence>
<dbReference type="AlphaFoldDB" id="A0A2D6LP08"/>
<evidence type="ECO:0000313" key="3">
    <source>
        <dbReference type="Proteomes" id="UP000226712"/>
    </source>
</evidence>
<feature type="region of interest" description="Disordered" evidence="1">
    <location>
        <begin position="81"/>
        <end position="105"/>
    </location>
</feature>
<reference evidence="3" key="1">
    <citation type="submission" date="2017-09" db="EMBL/GenBank/DDBJ databases">
        <title>The Reconstruction of 2,631 Draft Metagenome-Assembled Genomes from the Global Oceans.</title>
        <authorList>
            <person name="Tully B.J."/>
            <person name="Graham E.D."/>
            <person name="Heidelberg J.F."/>
        </authorList>
    </citation>
    <scope>NUCLEOTIDE SEQUENCE [LARGE SCALE GENOMIC DNA]</scope>
</reference>
<gene>
    <name evidence="2" type="ORF">CL944_00475</name>
</gene>
<dbReference type="Proteomes" id="UP000226712">
    <property type="component" value="Unassembled WGS sequence"/>
</dbReference>